<dbReference type="EMBL" id="JARHTQ010000006">
    <property type="protein sequence ID" value="MDF2256240.1"/>
    <property type="molecule type" value="Genomic_DNA"/>
</dbReference>
<protein>
    <submittedName>
        <fullName evidence="1">GNAT family N-acetyltransferase</fullName>
    </submittedName>
</protein>
<organism evidence="1 2">
    <name type="scientific">Streptantibioticus ferralitis</name>
    <dbReference type="NCBI Taxonomy" id="236510"/>
    <lineage>
        <taxon>Bacteria</taxon>
        <taxon>Bacillati</taxon>
        <taxon>Actinomycetota</taxon>
        <taxon>Actinomycetes</taxon>
        <taxon>Kitasatosporales</taxon>
        <taxon>Streptomycetaceae</taxon>
        <taxon>Streptantibioticus</taxon>
    </lineage>
</organism>
<reference evidence="1 2" key="1">
    <citation type="submission" date="2023-03" db="EMBL/GenBank/DDBJ databases">
        <title>Draft genome sequence of type strain Streptomyces ferralitis JCM 14344.</title>
        <authorList>
            <person name="Klaysubun C."/>
            <person name="Duangmal K."/>
        </authorList>
    </citation>
    <scope>NUCLEOTIDE SEQUENCE [LARGE SCALE GENOMIC DNA]</scope>
    <source>
        <strain evidence="1 2">JCM 14344</strain>
    </source>
</reference>
<dbReference type="RefSeq" id="WP_275812020.1">
    <property type="nucleotide sequence ID" value="NZ_BAAANM010000004.1"/>
</dbReference>
<comment type="caution">
    <text evidence="1">The sequence shown here is derived from an EMBL/GenBank/DDBJ whole genome shotgun (WGS) entry which is preliminary data.</text>
</comment>
<dbReference type="InterPro" id="IPR016181">
    <property type="entry name" value="Acyl_CoA_acyltransferase"/>
</dbReference>
<proteinExistence type="predicted"/>
<dbReference type="SUPFAM" id="SSF55729">
    <property type="entry name" value="Acyl-CoA N-acyltransferases (Nat)"/>
    <property type="match status" value="1"/>
</dbReference>
<evidence type="ECO:0000313" key="1">
    <source>
        <dbReference type="EMBL" id="MDF2256240.1"/>
    </source>
</evidence>
<keyword evidence="2" id="KW-1185">Reference proteome</keyword>
<gene>
    <name evidence="1" type="ORF">P2L57_10995</name>
</gene>
<sequence>MAEQARGQGLAGALLKRAWQIYQQLGFFLAYGQFDVGSGLEAFYGSHGFAVHTPGERLSLERINLPMAINAGPGEQLFSRWRPRG</sequence>
<name>A0ABT5YXF2_9ACTN</name>
<accession>A0ABT5YXF2</accession>
<dbReference type="Proteomes" id="UP001220022">
    <property type="component" value="Unassembled WGS sequence"/>
</dbReference>
<evidence type="ECO:0000313" key="2">
    <source>
        <dbReference type="Proteomes" id="UP001220022"/>
    </source>
</evidence>